<dbReference type="Proteomes" id="UP000520814">
    <property type="component" value="Unassembled WGS sequence"/>
</dbReference>
<dbReference type="RefSeq" id="WP_184195633.1">
    <property type="nucleotide sequence ID" value="NZ_JACHGW010000002.1"/>
</dbReference>
<dbReference type="SMART" id="SM00567">
    <property type="entry name" value="EZ_HEAT"/>
    <property type="match status" value="2"/>
</dbReference>
<proteinExistence type="predicted"/>
<name>A0A7W9W6U2_ARMRO</name>
<protein>
    <submittedName>
        <fullName evidence="1">HEAT repeat protein</fullName>
    </submittedName>
</protein>
<accession>A0A7W9W6U2</accession>
<dbReference type="Pfam" id="PF13646">
    <property type="entry name" value="HEAT_2"/>
    <property type="match status" value="1"/>
</dbReference>
<dbReference type="SUPFAM" id="SSF48371">
    <property type="entry name" value="ARM repeat"/>
    <property type="match status" value="1"/>
</dbReference>
<comment type="caution">
    <text evidence="1">The sequence shown here is derived from an EMBL/GenBank/DDBJ whole genome shotgun (WGS) entry which is preliminary data.</text>
</comment>
<dbReference type="AlphaFoldDB" id="A0A7W9W6U2"/>
<organism evidence="1 2">
    <name type="scientific">Armatimonas rosea</name>
    <dbReference type="NCBI Taxonomy" id="685828"/>
    <lineage>
        <taxon>Bacteria</taxon>
        <taxon>Bacillati</taxon>
        <taxon>Armatimonadota</taxon>
        <taxon>Armatimonadia</taxon>
        <taxon>Armatimonadales</taxon>
        <taxon>Armatimonadaceae</taxon>
        <taxon>Armatimonas</taxon>
    </lineage>
</organism>
<dbReference type="InterPro" id="IPR011989">
    <property type="entry name" value="ARM-like"/>
</dbReference>
<evidence type="ECO:0000313" key="1">
    <source>
        <dbReference type="EMBL" id="MBB6050521.1"/>
    </source>
</evidence>
<dbReference type="InterPro" id="IPR004155">
    <property type="entry name" value="PBS_lyase_HEAT"/>
</dbReference>
<sequence length="356" mass="39192">MASAKLTQLIYKLNHDEYRERCLAENELVTLGKEAVEALIMVVVHQLMLPALRAASALSRISDERGVLPVARLALRESAPIPQILDILAEWQWQELPKEWAAKELVRIAKRYKQSQMPSIIWEDFLPRVRTLSPGWTPPVIVVPAPVVVPTFEDMPDAIQALRSIHYGTRQAATATLIAIGEEAVPALMDLLDNGSTTLCYRAAEILGEIGDTRAIAPLIAIRKTRGQDIEQACNRALIKLAKQLPATATTEDIPLLIALIQRLRYDLSTHDVALSAAMALEHLARTRPTPSLRGALKWLKPVVVPLPPGFKSARLAIEEATEQWQDLPLVTSSPVALVTDLPLPADASPCLEESQ</sequence>
<gene>
    <name evidence="1" type="ORF">HNQ39_002312</name>
</gene>
<keyword evidence="2" id="KW-1185">Reference proteome</keyword>
<dbReference type="Gene3D" id="1.25.10.10">
    <property type="entry name" value="Leucine-rich Repeat Variant"/>
    <property type="match status" value="1"/>
</dbReference>
<reference evidence="1 2" key="1">
    <citation type="submission" date="2020-08" db="EMBL/GenBank/DDBJ databases">
        <title>Genomic Encyclopedia of Type Strains, Phase IV (KMG-IV): sequencing the most valuable type-strain genomes for metagenomic binning, comparative biology and taxonomic classification.</title>
        <authorList>
            <person name="Goeker M."/>
        </authorList>
    </citation>
    <scope>NUCLEOTIDE SEQUENCE [LARGE SCALE GENOMIC DNA]</scope>
    <source>
        <strain evidence="1 2">DSM 23562</strain>
    </source>
</reference>
<dbReference type="InterPro" id="IPR016024">
    <property type="entry name" value="ARM-type_fold"/>
</dbReference>
<dbReference type="EMBL" id="JACHGW010000002">
    <property type="protein sequence ID" value="MBB6050521.1"/>
    <property type="molecule type" value="Genomic_DNA"/>
</dbReference>
<evidence type="ECO:0000313" key="2">
    <source>
        <dbReference type="Proteomes" id="UP000520814"/>
    </source>
</evidence>